<comment type="caution">
    <text evidence="1">The sequence shown here is derived from an EMBL/GenBank/DDBJ whole genome shotgun (WGS) entry which is preliminary data.</text>
</comment>
<reference evidence="2" key="1">
    <citation type="submission" date="2017-01" db="EMBL/GenBank/DDBJ databases">
        <title>Genome Analysis of Deinococcus marmoris KOPRI26562.</title>
        <authorList>
            <person name="Kim J.H."/>
            <person name="Oh H.-M."/>
        </authorList>
    </citation>
    <scope>NUCLEOTIDE SEQUENCE [LARGE SCALE GENOMIC DNA]</scope>
    <source>
        <strain evidence="2">PAMC 26633</strain>
    </source>
</reference>
<evidence type="ECO:0000313" key="2">
    <source>
        <dbReference type="Proteomes" id="UP000214720"/>
    </source>
</evidence>
<proteinExistence type="predicted"/>
<dbReference type="RefSeq" id="WP_089160631.1">
    <property type="nucleotide sequence ID" value="NZ_MTHB01000063.1"/>
</dbReference>
<dbReference type="AlphaFoldDB" id="A0A226X4K6"/>
<name>A0A226X4K6_CABSO</name>
<sequence>MTVNPREALVFVAIVTSAIVLQVRQHGIDENLAAVHAQSTHKGLCNPVASALRNGPQRASCEPANDVRGTNAQPSVRFQLWA</sequence>
<organism evidence="1 2">
    <name type="scientific">Caballeronia sordidicola</name>
    <name type="common">Burkholderia sordidicola</name>
    <dbReference type="NCBI Taxonomy" id="196367"/>
    <lineage>
        <taxon>Bacteria</taxon>
        <taxon>Pseudomonadati</taxon>
        <taxon>Pseudomonadota</taxon>
        <taxon>Betaproteobacteria</taxon>
        <taxon>Burkholderiales</taxon>
        <taxon>Burkholderiaceae</taxon>
        <taxon>Caballeronia</taxon>
    </lineage>
</organism>
<protein>
    <submittedName>
        <fullName evidence="1">Uncharacterized protein</fullName>
    </submittedName>
</protein>
<dbReference type="EMBL" id="MTHB01000063">
    <property type="protein sequence ID" value="OXC78376.1"/>
    <property type="molecule type" value="Genomic_DNA"/>
</dbReference>
<dbReference type="Proteomes" id="UP000214720">
    <property type="component" value="Unassembled WGS sequence"/>
</dbReference>
<dbReference type="OrthoDB" id="9028181at2"/>
<gene>
    <name evidence="1" type="ORF">BSU04_11560</name>
</gene>
<accession>A0A226X4K6</accession>
<evidence type="ECO:0000313" key="1">
    <source>
        <dbReference type="EMBL" id="OXC78376.1"/>
    </source>
</evidence>